<name>A0A5P2HCB0_9BURK</name>
<reference evidence="3 4" key="1">
    <citation type="submission" date="2019-09" db="EMBL/GenBank/DDBJ databases">
        <title>FDA dAtabase for Regulatory Grade micrObial Sequences (FDA-ARGOS): Supporting development and validation of Infectious Disease Dx tests.</title>
        <authorList>
            <person name="Sciortino C."/>
            <person name="Tallon L."/>
            <person name="Sadzewicz L."/>
            <person name="Vavikolanu K."/>
            <person name="Mehta A."/>
            <person name="Aluvathingal J."/>
            <person name="Nadendla S."/>
            <person name="Nandy P."/>
            <person name="Geyer C."/>
            <person name="Yan Y."/>
            <person name="Sichtig H."/>
        </authorList>
    </citation>
    <scope>NUCLEOTIDE SEQUENCE [LARGE SCALE GENOMIC DNA]</scope>
    <source>
        <strain evidence="3 4">FDAARGOS_664</strain>
    </source>
</reference>
<dbReference type="Pfam" id="PF14559">
    <property type="entry name" value="TPR_19"/>
    <property type="match status" value="2"/>
</dbReference>
<dbReference type="Pfam" id="PF13529">
    <property type="entry name" value="Peptidase_C39_2"/>
    <property type="match status" value="1"/>
</dbReference>
<dbReference type="Pfam" id="PF13432">
    <property type="entry name" value="TPR_16"/>
    <property type="match status" value="3"/>
</dbReference>
<dbReference type="SUPFAM" id="SSF48452">
    <property type="entry name" value="TPR-like"/>
    <property type="match status" value="5"/>
</dbReference>
<protein>
    <submittedName>
        <fullName evidence="3">Tetratricopeptide repeat protein</fullName>
    </submittedName>
</protein>
<evidence type="ECO:0000313" key="3">
    <source>
        <dbReference type="EMBL" id="QET04849.1"/>
    </source>
</evidence>
<dbReference type="Pfam" id="PF13181">
    <property type="entry name" value="TPR_8"/>
    <property type="match status" value="1"/>
</dbReference>
<feature type="repeat" description="TPR" evidence="1">
    <location>
        <begin position="866"/>
        <end position="899"/>
    </location>
</feature>
<evidence type="ECO:0000256" key="1">
    <source>
        <dbReference type="PROSITE-ProRule" id="PRU00339"/>
    </source>
</evidence>
<keyword evidence="1" id="KW-0802">TPR repeat</keyword>
<dbReference type="PROSITE" id="PS50005">
    <property type="entry name" value="TPR"/>
    <property type="match status" value="2"/>
</dbReference>
<dbReference type="InterPro" id="IPR039564">
    <property type="entry name" value="Peptidase_C39-like"/>
</dbReference>
<dbReference type="Proteomes" id="UP000322822">
    <property type="component" value="Chromosome 2"/>
</dbReference>
<proteinExistence type="predicted"/>
<dbReference type="PANTHER" id="PTHR12558:SF33">
    <property type="entry name" value="BLL7664 PROTEIN"/>
    <property type="match status" value="1"/>
</dbReference>
<dbReference type="InterPro" id="IPR011990">
    <property type="entry name" value="TPR-like_helical_dom_sf"/>
</dbReference>
<dbReference type="Gene3D" id="1.25.40.10">
    <property type="entry name" value="Tetratricopeptide repeat domain"/>
    <property type="match status" value="5"/>
</dbReference>
<gene>
    <name evidence="3" type="ORF">FOB72_22495</name>
</gene>
<evidence type="ECO:0000313" key="4">
    <source>
        <dbReference type="Proteomes" id="UP000322822"/>
    </source>
</evidence>
<dbReference type="RefSeq" id="WP_150374912.1">
    <property type="nucleotide sequence ID" value="NZ_CP044067.1"/>
</dbReference>
<dbReference type="SMART" id="SM00028">
    <property type="entry name" value="TPR"/>
    <property type="match status" value="9"/>
</dbReference>
<feature type="repeat" description="TPR" evidence="1">
    <location>
        <begin position="1272"/>
        <end position="1305"/>
    </location>
</feature>
<dbReference type="Gene3D" id="3.90.70.10">
    <property type="entry name" value="Cysteine proteinases"/>
    <property type="match status" value="1"/>
</dbReference>
<dbReference type="OrthoDB" id="221093at2"/>
<dbReference type="InterPro" id="IPR019734">
    <property type="entry name" value="TPR_rpt"/>
</dbReference>
<feature type="domain" description="Peptidase C39-like" evidence="2">
    <location>
        <begin position="306"/>
        <end position="412"/>
    </location>
</feature>
<sequence>MTQAAPLDLYDHILHLADHGNSFDALPLLEGLKDNPTPSACVLAARVLRHCGGRRRGDALIELLWRRHPSDPDAMVAYLRTITDRYGHYRGWEWSERNALPDHATAPQRAEWLAHRANLAALQRDWARAGALIEEAHRLWPDSPWIHVEHASVLEREDRYAEAIGMAERGCALNPNFRSAIQSAAHLYTLTGRDREALRLLDDASARMQSSDVEAQRYLVATELEDHEAALAALHRSRAFAPRAVRAHRAWFDANEADTLLRLGRYEEAASVSRRLADQPFHARLIEKLDAVAAGGEAPRRVQLHVGFVRQHHQTCAPATLSAIAGYWGRSAEHVEIAEEICYDGTPAPSERAWAERHGFVTREFTVNWEVATRLIDAGIPFTLTTQFVSSGHLQAVIGYDALRGTLLIRDPFQRVFGEFDPEPLFEQNRFSGPRGMVLIPQEAVYRLDGIVLPDAESWDSYYATMRALEVHDRETAASVTEAQNARAPDHWLTDWCYRGLAHYDGSTDALLARTDALIARFGEVPSLVFYKSRLLESLGEGMAAMRLIESGVARQPWNAELLTRLAQLQTSDARLLPQAERNVRRALRVQPSDAEAWRTRATTLWVAGDKHAALAHYRAAACLGEFNEDHAVAYFQACVGLGRASDGFEFLAQRVERLGARSSAPAINYFNQLDSLERGPEGFAVLERAMARRPDDALLRHAYAERLLTYGEVERARTLLAEAGGYASQISRLRVVARLARHDNRLDEAWDAISLACEQDPLNIGLRHIAVDILGARSGEAEVLRYLRALCERHPASVGLHELLLQRLPADVLLERHDVLRHMLSLHPGHAMFQRELTLNLAAQQRMEDATSAARLARELAPNHSRSYALLGYLHQLQGDMEQAHAQYREALRRSVDDIGALVDFVRTQPGLEGRREALRFAGDQLREQATQGMTVLTYQELGTRVFTDEALTGELETFREWRPDLWTTWVALALQHADKQRFDDAAAILDAAIERFPLTPRVHYEKARVDANRRRFDGAMAGLRRTLQIAPAWDWPIRLFVEIALRENGDPDAALVLLDAPQSRSDESAECQVLRARVLWKMARQDEALDRLEAMLQRWPGHAQAWTMLADWSAERGQTDRALHVAQALAAARPDNIDVWLRVAGYTSTPEAALAALERADALDPRNQQAYVCRIDALIRFGRLDDALAAIDSSPWGAYTPLAVRRRRPDVLWRQGNREGAVTELRALLEKEPNDVLLWQDLADASLKLDRIDQSGAAGREMVRINPGYAVGYGYVGNAARRQSQWQAAIDAYRTAFEIDPEYEFAAFGLADLLLDSAEWDDAWRVVATLRTRYPGPSSAYREVRLAMLAEEPSRVPVPLNELVRAPEAQAGLFEDIAKRMTQGIWQQLLRDALIDGCKAGEASIAACRHWLGMEYDIPHAALIERLAPYLEADRKNHLKIAVVEAAGAAKQLRHVTTLMSQYDTALRGDAQCWGAVSFALINGERHAAMIGWMHDWMRDDAPYWALDNLAIALRYQGDLRLAHDVAARSHRLEPRGGSAGVWLAADAARDNDIEALGQWLDKLGQVDVHGWLRPLVELLTAFHKSASVGKATLFVLQLRRTAKVRESHQLLGALAKDLRRCWIMRGGSVGRRFWRLLTLPS</sequence>
<organism evidence="3 4">
    <name type="scientific">Cupriavidus pauculus</name>
    <dbReference type="NCBI Taxonomy" id="82633"/>
    <lineage>
        <taxon>Bacteria</taxon>
        <taxon>Pseudomonadati</taxon>
        <taxon>Pseudomonadota</taxon>
        <taxon>Betaproteobacteria</taxon>
        <taxon>Burkholderiales</taxon>
        <taxon>Burkholderiaceae</taxon>
        <taxon>Cupriavidus</taxon>
    </lineage>
</organism>
<evidence type="ECO:0000259" key="2">
    <source>
        <dbReference type="Pfam" id="PF13529"/>
    </source>
</evidence>
<dbReference type="EMBL" id="CP044067">
    <property type="protein sequence ID" value="QET04849.1"/>
    <property type="molecule type" value="Genomic_DNA"/>
</dbReference>
<dbReference type="PANTHER" id="PTHR12558">
    <property type="entry name" value="CELL DIVISION CYCLE 16,23,27"/>
    <property type="match status" value="1"/>
</dbReference>
<accession>A0A5P2HCB0</accession>